<feature type="transmembrane region" description="Helical" evidence="14">
    <location>
        <begin position="343"/>
        <end position="365"/>
    </location>
</feature>
<dbReference type="AlphaFoldDB" id="A0A173TTV7"/>
<feature type="transmembrane region" description="Helical" evidence="14">
    <location>
        <begin position="41"/>
        <end position="65"/>
    </location>
</feature>
<dbReference type="InterPro" id="IPR051562">
    <property type="entry name" value="Ascorbate-PTS_EIIC"/>
</dbReference>
<reference evidence="15 16" key="1">
    <citation type="submission" date="2015-09" db="EMBL/GenBank/DDBJ databases">
        <authorList>
            <consortium name="Pathogen Informatics"/>
        </authorList>
    </citation>
    <scope>NUCLEOTIDE SEQUENCE [LARGE SCALE GENOMIC DNA]</scope>
    <source>
        <strain evidence="15 16">2789STDY5608868</strain>
    </source>
</reference>
<keyword evidence="4" id="KW-1003">Cell membrane</keyword>
<dbReference type="NCBIfam" id="NF006920">
    <property type="entry name" value="PRK09410.1-2"/>
    <property type="match status" value="1"/>
</dbReference>
<feature type="transmembrane region" description="Helical" evidence="14">
    <location>
        <begin position="224"/>
        <end position="245"/>
    </location>
</feature>
<keyword evidence="9 14" id="KW-0472">Membrane</keyword>
<keyword evidence="3" id="KW-0813">Transport</keyword>
<dbReference type="NCBIfam" id="NF009553">
    <property type="entry name" value="PRK12997.1-5"/>
    <property type="match status" value="1"/>
</dbReference>
<keyword evidence="7 14" id="KW-0812">Transmembrane</keyword>
<evidence type="ECO:0000256" key="11">
    <source>
        <dbReference type="ARBA" id="ARBA00038218"/>
    </source>
</evidence>
<proteinExistence type="inferred from homology"/>
<evidence type="ECO:0000256" key="4">
    <source>
        <dbReference type="ARBA" id="ARBA00022475"/>
    </source>
</evidence>
<feature type="transmembrane region" description="Helical" evidence="14">
    <location>
        <begin position="371"/>
        <end position="389"/>
    </location>
</feature>
<evidence type="ECO:0000256" key="6">
    <source>
        <dbReference type="ARBA" id="ARBA00022683"/>
    </source>
</evidence>
<feature type="transmembrane region" description="Helical" evidence="14">
    <location>
        <begin position="257"/>
        <end position="276"/>
    </location>
</feature>
<evidence type="ECO:0000256" key="5">
    <source>
        <dbReference type="ARBA" id="ARBA00022597"/>
    </source>
</evidence>
<evidence type="ECO:0000313" key="16">
    <source>
        <dbReference type="Proteomes" id="UP000095598"/>
    </source>
</evidence>
<keyword evidence="6" id="KW-0598">Phosphotransferase system</keyword>
<comment type="function">
    <text evidence="10">The phosphoenolpyruvate-dependent sugar phosphotransferase system (sugar PTS), a major carbohydrate active transport system, catalyzes the phosphorylation of incoming sugar substrates concomitantly with their translocation across the cell membrane. The enzyme II UlaABC PTS system is involved in ascorbate transport.</text>
</comment>
<keyword evidence="8 14" id="KW-1133">Transmembrane helix</keyword>
<dbReference type="Proteomes" id="UP000095598">
    <property type="component" value="Unassembled WGS sequence"/>
</dbReference>
<evidence type="ECO:0000256" key="9">
    <source>
        <dbReference type="ARBA" id="ARBA00023136"/>
    </source>
</evidence>
<feature type="transmembrane region" description="Helical" evidence="14">
    <location>
        <begin position="6"/>
        <end position="29"/>
    </location>
</feature>
<dbReference type="PANTHER" id="PTHR33843:SF4">
    <property type="entry name" value="ASCORBATE-SPECIFIC PTS SYSTEM EIIC COMPONENT"/>
    <property type="match status" value="1"/>
</dbReference>
<dbReference type="Pfam" id="PF03611">
    <property type="entry name" value="EIIC-GAT"/>
    <property type="match status" value="1"/>
</dbReference>
<keyword evidence="5" id="KW-0762">Sugar transport</keyword>
<comment type="subunit">
    <text evidence="2">Homodimer.</text>
</comment>
<evidence type="ECO:0000256" key="1">
    <source>
        <dbReference type="ARBA" id="ARBA00004651"/>
    </source>
</evidence>
<dbReference type="GO" id="GO:0005886">
    <property type="term" value="C:plasma membrane"/>
    <property type="evidence" value="ECO:0007669"/>
    <property type="project" value="UniProtKB-SubCell"/>
</dbReference>
<protein>
    <recommendedName>
        <fullName evidence="12">Ascorbate-specific PTS system EIIC component</fullName>
    </recommendedName>
    <alternativeName>
        <fullName evidence="13">Ascorbate-specific permease IIC component UlaA</fullName>
    </alternativeName>
</protein>
<dbReference type="InterPro" id="IPR004703">
    <property type="entry name" value="PTS_sugar-sp_permease"/>
</dbReference>
<dbReference type="GO" id="GO:0009401">
    <property type="term" value="P:phosphoenolpyruvate-dependent sugar phosphotransferase system"/>
    <property type="evidence" value="ECO:0007669"/>
    <property type="project" value="UniProtKB-KW"/>
</dbReference>
<feature type="transmembrane region" description="Helical" evidence="14">
    <location>
        <begin position="93"/>
        <end position="114"/>
    </location>
</feature>
<evidence type="ECO:0000256" key="10">
    <source>
        <dbReference type="ARBA" id="ARBA00037387"/>
    </source>
</evidence>
<dbReference type="PANTHER" id="PTHR33843">
    <property type="entry name" value="ASCORBATE-SPECIFIC PTS SYSTEM EIIC COMPONENT"/>
    <property type="match status" value="1"/>
</dbReference>
<evidence type="ECO:0000256" key="3">
    <source>
        <dbReference type="ARBA" id="ARBA00022448"/>
    </source>
</evidence>
<organism evidence="15 16">
    <name type="scientific">Anaerostipes hadrus</name>
    <dbReference type="NCBI Taxonomy" id="649756"/>
    <lineage>
        <taxon>Bacteria</taxon>
        <taxon>Bacillati</taxon>
        <taxon>Bacillota</taxon>
        <taxon>Clostridia</taxon>
        <taxon>Lachnospirales</taxon>
        <taxon>Lachnospiraceae</taxon>
        <taxon>Anaerostipes</taxon>
    </lineage>
</organism>
<evidence type="ECO:0000256" key="7">
    <source>
        <dbReference type="ARBA" id="ARBA00022692"/>
    </source>
</evidence>
<feature type="transmembrane region" description="Helical" evidence="14">
    <location>
        <begin position="313"/>
        <end position="336"/>
    </location>
</feature>
<feature type="transmembrane region" description="Helical" evidence="14">
    <location>
        <begin position="181"/>
        <end position="199"/>
    </location>
</feature>
<evidence type="ECO:0000313" key="15">
    <source>
        <dbReference type="EMBL" id="CUN05507.1"/>
    </source>
</evidence>
<evidence type="ECO:0000256" key="12">
    <source>
        <dbReference type="ARBA" id="ARBA00039702"/>
    </source>
</evidence>
<gene>
    <name evidence="15" type="primary">ulaA_2</name>
    <name evidence="15" type="ORF">ERS852425_02318</name>
</gene>
<evidence type="ECO:0000256" key="14">
    <source>
        <dbReference type="SAM" id="Phobius"/>
    </source>
</evidence>
<name>A0A173TTV7_ANAHA</name>
<accession>A0A173TTV7</accession>
<evidence type="ECO:0000256" key="8">
    <source>
        <dbReference type="ARBA" id="ARBA00022989"/>
    </source>
</evidence>
<feature type="transmembrane region" description="Helical" evidence="14">
    <location>
        <begin position="148"/>
        <end position="169"/>
    </location>
</feature>
<comment type="subcellular location">
    <subcellularLocation>
        <location evidence="1">Cell membrane</location>
        <topology evidence="1">Multi-pass membrane protein</topology>
    </subcellularLocation>
</comment>
<sequence length="425" mass="45061">MQVLNFIIKNILTQASVVVGLIALLGLVLQKKPIGTVVSGTMKTILGFLVLSAGSSVIQGSLAIFGDLFNKAFGLKGLVASIEGINGQAMTDLGLGSEIAITLAGIFIVNIILARITPFKYIFLTGQALLWESTLCVVFAYFCGLRGLPLIIIGSIVGGAFATLMPAFAQPVMRQITGSDDIALGHFCTFGYMFTALIAKLTGDKSKSTEDVALPKSLEFLQDTYLSVMVVMVPFYLIVAIFAGPKACAEYAGATNYIVFMFLQALQFVTGLYVLMAGVRLLLAELVPAFQGISMKLVPNSKPALDCPVLFPYAPNAVILGFIFTTIGSIIGMFLTPMLGLPMILPGVMSNFFAGGTAGIFANQVGGRRGTIIGCIAHGIFIMILPALLSPMLGQIGFQNMTCTDVDTVVTGFFFMIIKSIAGIF</sequence>
<dbReference type="RefSeq" id="WP_055259121.1">
    <property type="nucleotide sequence ID" value="NZ_CYXT01000018.1"/>
</dbReference>
<dbReference type="EMBL" id="CYXT01000018">
    <property type="protein sequence ID" value="CUN05507.1"/>
    <property type="molecule type" value="Genomic_DNA"/>
</dbReference>
<comment type="similarity">
    <text evidence="11">Belongs to the UlaA family.</text>
</comment>
<evidence type="ECO:0000256" key="2">
    <source>
        <dbReference type="ARBA" id="ARBA00011738"/>
    </source>
</evidence>
<evidence type="ECO:0000256" key="13">
    <source>
        <dbReference type="ARBA" id="ARBA00042859"/>
    </source>
</evidence>